<feature type="domain" description="DALR anticodon binding" evidence="13">
    <location>
        <begin position="454"/>
        <end position="569"/>
    </location>
</feature>
<dbReference type="SUPFAM" id="SSF52374">
    <property type="entry name" value="Nucleotidylyl transferase"/>
    <property type="match status" value="1"/>
</dbReference>
<dbReference type="Pfam" id="PF05746">
    <property type="entry name" value="DALR_1"/>
    <property type="match status" value="1"/>
</dbReference>
<evidence type="ECO:0000313" key="15">
    <source>
        <dbReference type="EMBL" id="QEN04854.1"/>
    </source>
</evidence>
<dbReference type="SMART" id="SM01016">
    <property type="entry name" value="Arg_tRNA_synt_N"/>
    <property type="match status" value="1"/>
</dbReference>
<keyword evidence="6 11" id="KW-0547">Nucleotide-binding</keyword>
<dbReference type="GO" id="GO:0004814">
    <property type="term" value="F:arginine-tRNA ligase activity"/>
    <property type="evidence" value="ECO:0007669"/>
    <property type="project" value="UniProtKB-UniRule"/>
</dbReference>
<comment type="catalytic activity">
    <reaction evidence="10 11">
        <text>tRNA(Arg) + L-arginine + ATP = L-arginyl-tRNA(Arg) + AMP + diphosphate</text>
        <dbReference type="Rhea" id="RHEA:20301"/>
        <dbReference type="Rhea" id="RHEA-COMP:9658"/>
        <dbReference type="Rhea" id="RHEA-COMP:9673"/>
        <dbReference type="ChEBI" id="CHEBI:30616"/>
        <dbReference type="ChEBI" id="CHEBI:32682"/>
        <dbReference type="ChEBI" id="CHEBI:33019"/>
        <dbReference type="ChEBI" id="CHEBI:78442"/>
        <dbReference type="ChEBI" id="CHEBI:78513"/>
        <dbReference type="ChEBI" id="CHEBI:456215"/>
        <dbReference type="EC" id="6.1.1.19"/>
    </reaction>
</comment>
<evidence type="ECO:0000256" key="6">
    <source>
        <dbReference type="ARBA" id="ARBA00022741"/>
    </source>
</evidence>
<sequence length="569" mass="65674">MKIITDVVTDLLIEAVDKSFNGEIDHKDISVQFTKDIKLGHFQTNIALVSSKKLRRNPREIATKILENIETQSIIEKTDIAGPGFINFFLSSNMINSYLRDFNPNSWDYDLNVEKGVTVIDYSSPNIAKRMHIAHLRSTIIGESIKRMYKFMKREVIADNHLGDWGTQFGKLIVGYNNWLDKSAYQTDPLAELERIYVKFEQESAQNEALLPEARKELKKLQDGDEINTKLWKEFVDTSITEYNKLYKRLNVSFDTYWGESYYVDSMPSVIKELEEKRIAKESQGALIVEFDESEHLHPCLIRKSDGATLYATSDLACIKKKRESYDLNKLIYVTDDRQADHFKQFFRVSEMLGWDVNNIHVTFGLMKFADSHFSSRKGNVIRLETLLDEAESRALKIVEEKNPELSTEEKKEIARVVGIGAVKYSDLSQNRSSTIVFDWDKNLSFEGNTSPYLQYVYARIQSILRKTEFDTNQKVDNLIFESEIENKIILQLTKFHSVIDKAAESCKPNVIADYVYELAQLFNTFYNAINIIKSEESEKQSRLLLIHKVALTIKSGLDLLGIEVLDRM</sequence>
<dbReference type="SMART" id="SM00836">
    <property type="entry name" value="DALR_1"/>
    <property type="match status" value="1"/>
</dbReference>
<reference evidence="15 16" key="1">
    <citation type="submission" date="2019-02" db="EMBL/GenBank/DDBJ databases">
        <authorList>
            <person name="Fomenkov A."/>
            <person name="Dubinina G."/>
            <person name="Grabovich M."/>
            <person name="Vincze T."/>
            <person name="Roberts R.J."/>
        </authorList>
    </citation>
    <scope>NUCLEOTIDE SEQUENCE [LARGE SCALE GENOMIC DNA]</scope>
    <source>
        <strain evidence="15 16">P</strain>
    </source>
</reference>
<protein>
    <recommendedName>
        <fullName evidence="11">Arginine--tRNA ligase</fullName>
        <ecNumber evidence="11">6.1.1.19</ecNumber>
    </recommendedName>
    <alternativeName>
        <fullName evidence="11">Arginyl-tRNA synthetase</fullName>
        <shortName evidence="11">ArgRS</shortName>
    </alternativeName>
</protein>
<dbReference type="GO" id="GO:0005524">
    <property type="term" value="F:ATP binding"/>
    <property type="evidence" value="ECO:0007669"/>
    <property type="project" value="UniProtKB-UniRule"/>
</dbReference>
<organism evidence="15 16">
    <name type="scientific">Thiospirochaeta perfilievii</name>
    <dbReference type="NCBI Taxonomy" id="252967"/>
    <lineage>
        <taxon>Bacteria</taxon>
        <taxon>Pseudomonadati</taxon>
        <taxon>Spirochaetota</taxon>
        <taxon>Spirochaetia</taxon>
        <taxon>Spirochaetales</taxon>
        <taxon>Spirochaetaceae</taxon>
        <taxon>Thiospirochaeta</taxon>
    </lineage>
</organism>
<dbReference type="InterPro" id="IPR035684">
    <property type="entry name" value="ArgRS_core"/>
</dbReference>
<accession>A0A5C1QDQ0</accession>
<keyword evidence="7 11" id="KW-0067">ATP-binding</keyword>
<dbReference type="EMBL" id="CP035807">
    <property type="protein sequence ID" value="QEN04854.1"/>
    <property type="molecule type" value="Genomic_DNA"/>
</dbReference>
<dbReference type="PRINTS" id="PR01038">
    <property type="entry name" value="TRNASYNTHARG"/>
</dbReference>
<proteinExistence type="inferred from homology"/>
<dbReference type="NCBIfam" id="TIGR00456">
    <property type="entry name" value="argS"/>
    <property type="match status" value="1"/>
</dbReference>
<dbReference type="FunFam" id="1.10.730.10:FF:000006">
    <property type="entry name" value="Arginyl-tRNA synthetase 2, mitochondrial"/>
    <property type="match status" value="1"/>
</dbReference>
<dbReference type="Pfam" id="PF00750">
    <property type="entry name" value="tRNA-synt_1d"/>
    <property type="match status" value="1"/>
</dbReference>
<feature type="domain" description="Arginyl tRNA synthetase N-terminal" evidence="14">
    <location>
        <begin position="6"/>
        <end position="90"/>
    </location>
</feature>
<keyword evidence="9 11" id="KW-0030">Aminoacyl-tRNA synthetase</keyword>
<evidence type="ECO:0000256" key="4">
    <source>
        <dbReference type="ARBA" id="ARBA00022490"/>
    </source>
</evidence>
<reference evidence="15 16" key="2">
    <citation type="submission" date="2019-09" db="EMBL/GenBank/DDBJ databases">
        <title>Complete Genome Sequence and Methylome Analysis of free living Spirochaetas.</title>
        <authorList>
            <person name="Leshcheva N."/>
            <person name="Mikheeva N."/>
        </authorList>
    </citation>
    <scope>NUCLEOTIDE SEQUENCE [LARGE SCALE GENOMIC DNA]</scope>
    <source>
        <strain evidence="15 16">P</strain>
    </source>
</reference>
<dbReference type="PANTHER" id="PTHR11956:SF5">
    <property type="entry name" value="ARGININE--TRNA LIGASE, CYTOPLASMIC"/>
    <property type="match status" value="1"/>
</dbReference>
<dbReference type="PANTHER" id="PTHR11956">
    <property type="entry name" value="ARGINYL-TRNA SYNTHETASE"/>
    <property type="match status" value="1"/>
</dbReference>
<evidence type="ECO:0000256" key="3">
    <source>
        <dbReference type="ARBA" id="ARBA00011245"/>
    </source>
</evidence>
<comment type="subunit">
    <text evidence="3 11">Monomer.</text>
</comment>
<dbReference type="Pfam" id="PF03485">
    <property type="entry name" value="Arg_tRNA_synt_N"/>
    <property type="match status" value="1"/>
</dbReference>
<dbReference type="InterPro" id="IPR009080">
    <property type="entry name" value="tRNAsynth_Ia_anticodon-bd"/>
</dbReference>
<comment type="similarity">
    <text evidence="2 11 12">Belongs to the class-I aminoacyl-tRNA synthetase family.</text>
</comment>
<dbReference type="Gene3D" id="3.30.1360.70">
    <property type="entry name" value="Arginyl tRNA synthetase N-terminal domain"/>
    <property type="match status" value="1"/>
</dbReference>
<dbReference type="GO" id="GO:0005737">
    <property type="term" value="C:cytoplasm"/>
    <property type="evidence" value="ECO:0007669"/>
    <property type="project" value="UniProtKB-SubCell"/>
</dbReference>
<dbReference type="CDD" id="cd00671">
    <property type="entry name" value="ArgRS_core"/>
    <property type="match status" value="1"/>
</dbReference>
<dbReference type="HAMAP" id="MF_00123">
    <property type="entry name" value="Arg_tRNA_synth"/>
    <property type="match status" value="1"/>
</dbReference>
<feature type="short sequence motif" description="'HIGH' region" evidence="11">
    <location>
        <begin position="125"/>
        <end position="135"/>
    </location>
</feature>
<gene>
    <name evidence="11" type="primary">argS</name>
    <name evidence="15" type="ORF">EW093_09100</name>
</gene>
<dbReference type="RefSeq" id="WP_149568094.1">
    <property type="nucleotide sequence ID" value="NZ_CP035807.1"/>
</dbReference>
<dbReference type="AlphaFoldDB" id="A0A5C1QDQ0"/>
<dbReference type="InterPro" id="IPR008909">
    <property type="entry name" value="DALR_anticod-bd"/>
</dbReference>
<evidence type="ECO:0000256" key="5">
    <source>
        <dbReference type="ARBA" id="ARBA00022598"/>
    </source>
</evidence>
<dbReference type="OrthoDB" id="9805987at2"/>
<keyword evidence="8 11" id="KW-0648">Protein biosynthesis</keyword>
<comment type="subcellular location">
    <subcellularLocation>
        <location evidence="1 11">Cytoplasm</location>
    </subcellularLocation>
</comment>
<dbReference type="GO" id="GO:0006420">
    <property type="term" value="P:arginyl-tRNA aminoacylation"/>
    <property type="evidence" value="ECO:0007669"/>
    <property type="project" value="UniProtKB-UniRule"/>
</dbReference>
<dbReference type="Gene3D" id="3.40.50.620">
    <property type="entry name" value="HUPs"/>
    <property type="match status" value="1"/>
</dbReference>
<dbReference type="InterPro" id="IPR036695">
    <property type="entry name" value="Arg-tRNA-synth_N_sf"/>
</dbReference>
<dbReference type="KEGG" id="sper:EW093_09100"/>
<evidence type="ECO:0000256" key="2">
    <source>
        <dbReference type="ARBA" id="ARBA00005594"/>
    </source>
</evidence>
<dbReference type="Gene3D" id="1.10.730.10">
    <property type="entry name" value="Isoleucyl-tRNA Synthetase, Domain 1"/>
    <property type="match status" value="1"/>
</dbReference>
<keyword evidence="16" id="KW-1185">Reference proteome</keyword>
<evidence type="ECO:0000256" key="9">
    <source>
        <dbReference type="ARBA" id="ARBA00023146"/>
    </source>
</evidence>
<evidence type="ECO:0000256" key="1">
    <source>
        <dbReference type="ARBA" id="ARBA00004496"/>
    </source>
</evidence>
<dbReference type="EC" id="6.1.1.19" evidence="11"/>
<evidence type="ECO:0000259" key="13">
    <source>
        <dbReference type="SMART" id="SM00836"/>
    </source>
</evidence>
<evidence type="ECO:0000256" key="10">
    <source>
        <dbReference type="ARBA" id="ARBA00049339"/>
    </source>
</evidence>
<keyword evidence="5 11" id="KW-0436">Ligase</keyword>
<dbReference type="SUPFAM" id="SSF55190">
    <property type="entry name" value="Arginyl-tRNA synthetase (ArgRS), N-terminal 'additional' domain"/>
    <property type="match status" value="1"/>
</dbReference>
<evidence type="ECO:0000313" key="16">
    <source>
        <dbReference type="Proteomes" id="UP000323824"/>
    </source>
</evidence>
<dbReference type="SUPFAM" id="SSF47323">
    <property type="entry name" value="Anticodon-binding domain of a subclass of class I aminoacyl-tRNA synthetases"/>
    <property type="match status" value="1"/>
</dbReference>
<evidence type="ECO:0000259" key="14">
    <source>
        <dbReference type="SMART" id="SM01016"/>
    </source>
</evidence>
<dbReference type="InterPro" id="IPR001278">
    <property type="entry name" value="Arg-tRNA-ligase"/>
</dbReference>
<evidence type="ECO:0000256" key="11">
    <source>
        <dbReference type="HAMAP-Rule" id="MF_00123"/>
    </source>
</evidence>
<dbReference type="InterPro" id="IPR014729">
    <property type="entry name" value="Rossmann-like_a/b/a_fold"/>
</dbReference>
<evidence type="ECO:0000256" key="8">
    <source>
        <dbReference type="ARBA" id="ARBA00022917"/>
    </source>
</evidence>
<dbReference type="CDD" id="cd07956">
    <property type="entry name" value="Anticodon_Ia_Arg"/>
    <property type="match status" value="1"/>
</dbReference>
<name>A0A5C1QDQ0_9SPIO</name>
<dbReference type="FunFam" id="3.40.50.620:FF:000116">
    <property type="entry name" value="Arginine--tRNA ligase"/>
    <property type="match status" value="1"/>
</dbReference>
<evidence type="ECO:0000256" key="12">
    <source>
        <dbReference type="RuleBase" id="RU363038"/>
    </source>
</evidence>
<dbReference type="InterPro" id="IPR005148">
    <property type="entry name" value="Arg-tRNA-synth_N"/>
</dbReference>
<dbReference type="Proteomes" id="UP000323824">
    <property type="component" value="Chromosome"/>
</dbReference>
<keyword evidence="4 11" id="KW-0963">Cytoplasm</keyword>
<evidence type="ECO:0000256" key="7">
    <source>
        <dbReference type="ARBA" id="ARBA00022840"/>
    </source>
</evidence>